<reference evidence="2" key="1">
    <citation type="journal article" date="2020" name="Stud. Mycol.">
        <title>101 Dothideomycetes genomes: a test case for predicting lifestyles and emergence of pathogens.</title>
        <authorList>
            <person name="Haridas S."/>
            <person name="Albert R."/>
            <person name="Binder M."/>
            <person name="Bloem J."/>
            <person name="Labutti K."/>
            <person name="Salamov A."/>
            <person name="Andreopoulos B."/>
            <person name="Baker S."/>
            <person name="Barry K."/>
            <person name="Bills G."/>
            <person name="Bluhm B."/>
            <person name="Cannon C."/>
            <person name="Castanera R."/>
            <person name="Culley D."/>
            <person name="Daum C."/>
            <person name="Ezra D."/>
            <person name="Gonzalez J."/>
            <person name="Henrissat B."/>
            <person name="Kuo A."/>
            <person name="Liang C."/>
            <person name="Lipzen A."/>
            <person name="Lutzoni F."/>
            <person name="Magnuson J."/>
            <person name="Mondo S."/>
            <person name="Nolan M."/>
            <person name="Ohm R."/>
            <person name="Pangilinan J."/>
            <person name="Park H.-J."/>
            <person name="Ramirez L."/>
            <person name="Alfaro M."/>
            <person name="Sun H."/>
            <person name="Tritt A."/>
            <person name="Yoshinaga Y."/>
            <person name="Zwiers L.-H."/>
            <person name="Turgeon B."/>
            <person name="Goodwin S."/>
            <person name="Spatafora J."/>
            <person name="Crous P."/>
            <person name="Grigoriev I."/>
        </authorList>
    </citation>
    <scope>NUCLEOTIDE SEQUENCE</scope>
    <source>
        <strain evidence="2">CBS 122681</strain>
    </source>
</reference>
<dbReference type="Proteomes" id="UP000799324">
    <property type="component" value="Unassembled WGS sequence"/>
</dbReference>
<name>A0A6A6SPE9_9PLEO</name>
<dbReference type="PANTHER" id="PTHR35186:SF4">
    <property type="entry name" value="PRION-INHIBITION AND PROPAGATION HELO DOMAIN-CONTAINING PROTEIN"/>
    <property type="match status" value="1"/>
</dbReference>
<dbReference type="InterPro" id="IPR056002">
    <property type="entry name" value="DUF7580"/>
</dbReference>
<sequence>MSGIEIAGLVLGIVPVVVEILKSYSATKDRLRSFAGYSQVVHDVQLRLRVAATNFSNNCELLLKAAVDDARELAEMVDDPEHSGWQDESLEQRLRRALSRDYDLCEELVRIRDVLRDTRTRLSVLGRTLPAGRSDSRVALLGRHMHDAFDISRKENDYRKWLDDLDNWNTRLGLLRDQRRKLRKRRGYGRDCVIRRSVPKRFADIHTASQNLHDALRDSWSCTNVSHVGHQAKLSLDAQADWGTAQLDMAIACRRKPAEGSERTGKDLNEPPIWLQIRSITTNELCTSSAPKRTAIVDNISASLHAPPTTPVSNTKVPTSTSIVEKAKNSLKRDHSSVCCHLSKACQSGPCKDTGLGYLEPLETSQSFRFMFYDAARNTETNVARHLPGSDSRSIRPELSHLQTLHQLTLAYKLATAVLQYHSTSWLAEDWSLEDIAYFNIAALTRQGQPQASEEDITKALQSLHLDTQFPSKAITAKSSSTGDVEQLKYVYGIRNLTLANLGVALLEIGSKKEVQTASAILDSLGTAPHSIISARKILHEDPPSLATLGKRYIDMARRCLECDFNCGSDLSDDALRSAIYTDVVCVLGDMITDWKKFIGLI</sequence>
<proteinExistence type="predicted"/>
<dbReference type="OrthoDB" id="5331891at2759"/>
<accession>A0A6A6SPE9</accession>
<evidence type="ECO:0000313" key="3">
    <source>
        <dbReference type="Proteomes" id="UP000799324"/>
    </source>
</evidence>
<dbReference type="Pfam" id="PF24476">
    <property type="entry name" value="DUF7580"/>
    <property type="match status" value="1"/>
</dbReference>
<feature type="domain" description="DUF7580" evidence="1">
    <location>
        <begin position="207"/>
        <end position="590"/>
    </location>
</feature>
<dbReference type="AlphaFoldDB" id="A0A6A6SPE9"/>
<dbReference type="EMBL" id="MU004481">
    <property type="protein sequence ID" value="KAF2649715.1"/>
    <property type="molecule type" value="Genomic_DNA"/>
</dbReference>
<evidence type="ECO:0000313" key="2">
    <source>
        <dbReference type="EMBL" id="KAF2649715.1"/>
    </source>
</evidence>
<evidence type="ECO:0000259" key="1">
    <source>
        <dbReference type="Pfam" id="PF24476"/>
    </source>
</evidence>
<dbReference type="PANTHER" id="PTHR35186">
    <property type="entry name" value="ANK_REP_REGION DOMAIN-CONTAINING PROTEIN"/>
    <property type="match status" value="1"/>
</dbReference>
<gene>
    <name evidence="2" type="ORF">K491DRAFT_707969</name>
</gene>
<protein>
    <recommendedName>
        <fullName evidence="1">DUF7580 domain-containing protein</fullName>
    </recommendedName>
</protein>
<keyword evidence="3" id="KW-1185">Reference proteome</keyword>
<organism evidence="2 3">
    <name type="scientific">Lophiostoma macrostomum CBS 122681</name>
    <dbReference type="NCBI Taxonomy" id="1314788"/>
    <lineage>
        <taxon>Eukaryota</taxon>
        <taxon>Fungi</taxon>
        <taxon>Dikarya</taxon>
        <taxon>Ascomycota</taxon>
        <taxon>Pezizomycotina</taxon>
        <taxon>Dothideomycetes</taxon>
        <taxon>Pleosporomycetidae</taxon>
        <taxon>Pleosporales</taxon>
        <taxon>Lophiostomataceae</taxon>
        <taxon>Lophiostoma</taxon>
    </lineage>
</organism>